<keyword evidence="4" id="KW-1185">Reference proteome</keyword>
<reference evidence="4" key="1">
    <citation type="journal article" date="2023" name="Arch. Microbiol.">
        <title>Desulfoferula mesophilus gen. nov. sp. nov., a mesophilic sulfate-reducing bacterium isolated from a brackish lake sediment.</title>
        <authorList>
            <person name="Watanabe T."/>
            <person name="Yabe T."/>
            <person name="Tsuji J.M."/>
            <person name="Fukui M."/>
        </authorList>
    </citation>
    <scope>NUCLEOTIDE SEQUENCE [LARGE SCALE GENOMIC DNA]</scope>
    <source>
        <strain evidence="4">12FAK</strain>
    </source>
</reference>
<dbReference type="SUPFAM" id="SSF109604">
    <property type="entry name" value="HD-domain/PDEase-like"/>
    <property type="match status" value="1"/>
</dbReference>
<dbReference type="RefSeq" id="WP_338606412.1">
    <property type="nucleotide sequence ID" value="NZ_AP028679.1"/>
</dbReference>
<proteinExistence type="predicted"/>
<sequence>MKKTLPLARKQNRKTVIIFILALLILSAISFSSWQVYRTILEYNGVNLSNRVQLLKLILESKHHRDPIDFAKEVLKAYQASINQVPEGVVESAMVGTKDDRIVVLLRGRGDPNAERHPRLFYLLDKQGRPLYLPQGHIMHSVMQRALQGKSGVMEVSTVERGSFQVAYAPLTLNNIHLGLAIGTPLEPLKKAMLEQFVFILLMGVFIIAGGAWLFLRLNPLLAELTRSQEVNIQMLGEASHYKDTDTGWHVERMAEYSVAIGKAMNLSAKQIMMLGLAARMHDLGKVGTPDDVLKKPGKLDEDEWVIMRRHSQVGAQIMADGDTPLFEMAKAIAQGHHEKWDGSGYPDGIAGQDIPLVARITAVADVFDALTMKRPYKDPWPLEKALAVIQQDAGSHFDPEVVQAFLSVQEEILTIKERWEKKEQEASRKA</sequence>
<evidence type="ECO:0000259" key="2">
    <source>
        <dbReference type="PROSITE" id="PS51832"/>
    </source>
</evidence>
<organism evidence="3 4">
    <name type="scientific">Desulfoferula mesophila</name>
    <dbReference type="NCBI Taxonomy" id="3058419"/>
    <lineage>
        <taxon>Bacteria</taxon>
        <taxon>Pseudomonadati</taxon>
        <taxon>Thermodesulfobacteriota</taxon>
        <taxon>Desulfarculia</taxon>
        <taxon>Desulfarculales</taxon>
        <taxon>Desulfarculaceae</taxon>
        <taxon>Desulfoferula</taxon>
    </lineage>
</organism>
<dbReference type="Proteomes" id="UP001366166">
    <property type="component" value="Chromosome"/>
</dbReference>
<feature type="domain" description="HD-GYP" evidence="2">
    <location>
        <begin position="225"/>
        <end position="422"/>
    </location>
</feature>
<dbReference type="EMBL" id="AP028679">
    <property type="protein sequence ID" value="BEQ14713.1"/>
    <property type="molecule type" value="Genomic_DNA"/>
</dbReference>
<dbReference type="KEGG" id="dmp:FAK_17790"/>
<keyword evidence="1" id="KW-0472">Membrane</keyword>
<feature type="transmembrane region" description="Helical" evidence="1">
    <location>
        <begin position="197"/>
        <end position="216"/>
    </location>
</feature>
<name>A0AAU9EYF9_9BACT</name>
<evidence type="ECO:0000313" key="4">
    <source>
        <dbReference type="Proteomes" id="UP001366166"/>
    </source>
</evidence>
<dbReference type="InterPro" id="IPR052020">
    <property type="entry name" value="Cyclic_di-GMP/3'3'-cGAMP_PDE"/>
</dbReference>
<dbReference type="PANTHER" id="PTHR45228">
    <property type="entry name" value="CYCLIC DI-GMP PHOSPHODIESTERASE TM_0186-RELATED"/>
    <property type="match status" value="1"/>
</dbReference>
<keyword evidence="1" id="KW-0812">Transmembrane</keyword>
<dbReference type="Gene3D" id="1.10.3210.10">
    <property type="entry name" value="Hypothetical protein af1432"/>
    <property type="match status" value="1"/>
</dbReference>
<dbReference type="SMART" id="SM00471">
    <property type="entry name" value="HDc"/>
    <property type="match status" value="1"/>
</dbReference>
<protein>
    <recommendedName>
        <fullName evidence="2">HD-GYP domain-containing protein</fullName>
    </recommendedName>
</protein>
<evidence type="ECO:0000313" key="3">
    <source>
        <dbReference type="EMBL" id="BEQ14713.1"/>
    </source>
</evidence>
<dbReference type="InterPro" id="IPR003607">
    <property type="entry name" value="HD/PDEase_dom"/>
</dbReference>
<dbReference type="InterPro" id="IPR037522">
    <property type="entry name" value="HD_GYP_dom"/>
</dbReference>
<accession>A0AAU9EYF9</accession>
<dbReference type="PANTHER" id="PTHR45228:SF1">
    <property type="entry name" value="CYCLIC DI-GMP PHOSPHODIESTERASE TM_0186"/>
    <property type="match status" value="1"/>
</dbReference>
<dbReference type="PROSITE" id="PS51832">
    <property type="entry name" value="HD_GYP"/>
    <property type="match status" value="1"/>
</dbReference>
<dbReference type="Pfam" id="PF13487">
    <property type="entry name" value="HD_5"/>
    <property type="match status" value="1"/>
</dbReference>
<evidence type="ECO:0000256" key="1">
    <source>
        <dbReference type="SAM" id="Phobius"/>
    </source>
</evidence>
<dbReference type="AlphaFoldDB" id="A0AAU9EYF9"/>
<keyword evidence="1" id="KW-1133">Transmembrane helix</keyword>
<gene>
    <name evidence="3" type="ORF">FAK_17790</name>
</gene>
<dbReference type="CDD" id="cd00077">
    <property type="entry name" value="HDc"/>
    <property type="match status" value="1"/>
</dbReference>